<dbReference type="EMBL" id="HM199465">
    <property type="protein sequence ID" value="ADM75197.1"/>
    <property type="molecule type" value="mRNA"/>
</dbReference>
<accession>E0ZA07</accession>
<sequence>DDEIGRECLLKVSYNSHDKLKAVCRSWEAMLSSPQFYEDRKICGTSEQFICLIQAIPKGNSADDKWQATRAYGLTLYDPLQGAWDRLPSIPQFPDGIPLFCECFWVDQKLVMIGGWNPSRWEAMNSVFIYDFTSGKWRRGADMERIRSFFACAVSPSGLIYVAGGHENNKNALRTC</sequence>
<evidence type="ECO:0000313" key="1">
    <source>
        <dbReference type="EMBL" id="ADM75182.1"/>
    </source>
</evidence>
<feature type="non-terminal residue" evidence="1">
    <location>
        <position position="176"/>
    </location>
</feature>
<dbReference type="InterPro" id="IPR006652">
    <property type="entry name" value="Kelch_1"/>
</dbReference>
<dbReference type="Gene3D" id="2.120.10.80">
    <property type="entry name" value="Kelch-type beta propeller"/>
    <property type="match status" value="1"/>
</dbReference>
<dbReference type="InterPro" id="IPR015915">
    <property type="entry name" value="Kelch-typ_b-propeller"/>
</dbReference>
<protein>
    <submittedName>
        <fullName evidence="1">F-box-like protein</fullName>
    </submittedName>
</protein>
<dbReference type="InterPro" id="IPR044595">
    <property type="entry name" value="KMD1-4"/>
</dbReference>
<feature type="non-terminal residue" evidence="1">
    <location>
        <position position="1"/>
    </location>
</feature>
<dbReference type="EMBL" id="HM199463">
    <property type="protein sequence ID" value="ADM75195.1"/>
    <property type="molecule type" value="mRNA"/>
</dbReference>
<evidence type="ECO:0000313" key="5">
    <source>
        <dbReference type="EMBL" id="ADM75211.1"/>
    </source>
</evidence>
<dbReference type="GO" id="GO:2000762">
    <property type="term" value="P:regulation of phenylpropanoid metabolic process"/>
    <property type="evidence" value="ECO:0007669"/>
    <property type="project" value="InterPro"/>
</dbReference>
<dbReference type="GO" id="GO:0080037">
    <property type="term" value="P:negative regulation of cytokinin-activated signaling pathway"/>
    <property type="evidence" value="ECO:0007669"/>
    <property type="project" value="InterPro"/>
</dbReference>
<dbReference type="Pfam" id="PF01344">
    <property type="entry name" value="Kelch_1"/>
    <property type="match status" value="1"/>
</dbReference>
<organism evidence="1">
    <name type="scientific">Picea sitchensis</name>
    <name type="common">Sitka spruce</name>
    <name type="synonym">Pinus sitchensis</name>
    <dbReference type="NCBI Taxonomy" id="3332"/>
    <lineage>
        <taxon>Eukaryota</taxon>
        <taxon>Viridiplantae</taxon>
        <taxon>Streptophyta</taxon>
        <taxon>Embryophyta</taxon>
        <taxon>Tracheophyta</taxon>
        <taxon>Spermatophyta</taxon>
        <taxon>Pinopsida</taxon>
        <taxon>Pinidae</taxon>
        <taxon>Conifers I</taxon>
        <taxon>Pinales</taxon>
        <taxon>Pinaceae</taxon>
        <taxon>Picea</taxon>
    </lineage>
</organism>
<dbReference type="AlphaFoldDB" id="E0ZA07"/>
<dbReference type="CDD" id="cd22152">
    <property type="entry name" value="F-box_AtAFR-like"/>
    <property type="match status" value="1"/>
</dbReference>
<name>E0ZA07_PICSI</name>
<evidence type="ECO:0000313" key="2">
    <source>
        <dbReference type="EMBL" id="ADM75187.1"/>
    </source>
</evidence>
<proteinExistence type="evidence at transcript level"/>
<dbReference type="SMART" id="SM00612">
    <property type="entry name" value="Kelch"/>
    <property type="match status" value="1"/>
</dbReference>
<evidence type="ECO:0000313" key="4">
    <source>
        <dbReference type="EMBL" id="ADM75197.1"/>
    </source>
</evidence>
<evidence type="ECO:0000313" key="3">
    <source>
        <dbReference type="EMBL" id="ADM75195.1"/>
    </source>
</evidence>
<reference evidence="1" key="1">
    <citation type="journal article" date="2010" name="Mol. Ecol.">
        <title>Postglacial history of a widespread conifer produces inverse clines in selective neutrality tests.</title>
        <authorList>
            <person name="Holliday J.A."/>
            <person name="Yuen M."/>
            <person name="Ritland K."/>
            <person name="Aitken S.N."/>
        </authorList>
    </citation>
    <scope>NUCLEOTIDE SEQUENCE</scope>
    <source>
        <strain evidence="1">CR401</strain>
        <strain evidence="2">KD300</strain>
        <strain evidence="3">PR300</strain>
        <strain evidence="4">PR400</strain>
        <strain evidence="5">VA300</strain>
    </source>
</reference>
<dbReference type="PANTHER" id="PTHR46407:SF3">
    <property type="entry name" value="OS02G0208700 PROTEIN"/>
    <property type="match status" value="1"/>
</dbReference>
<dbReference type="PANTHER" id="PTHR46407">
    <property type="entry name" value="OS02G0208700 PROTEIN"/>
    <property type="match status" value="1"/>
</dbReference>
<dbReference type="SUPFAM" id="SSF117281">
    <property type="entry name" value="Kelch motif"/>
    <property type="match status" value="1"/>
</dbReference>
<dbReference type="EMBL" id="HM199455">
    <property type="protein sequence ID" value="ADM75187.1"/>
    <property type="molecule type" value="mRNA"/>
</dbReference>
<dbReference type="EMBL" id="HM199450">
    <property type="protein sequence ID" value="ADM75182.1"/>
    <property type="molecule type" value="mRNA"/>
</dbReference>
<dbReference type="EMBL" id="HM199479">
    <property type="protein sequence ID" value="ADM75211.1"/>
    <property type="molecule type" value="mRNA"/>
</dbReference>